<dbReference type="GO" id="GO:0016887">
    <property type="term" value="F:ATP hydrolysis activity"/>
    <property type="evidence" value="ECO:0007669"/>
    <property type="project" value="TreeGrafter"/>
</dbReference>
<evidence type="ECO:0000313" key="5">
    <source>
        <dbReference type="EMBL" id="OGL48886.1"/>
    </source>
</evidence>
<evidence type="ECO:0000256" key="2">
    <source>
        <dbReference type="ARBA" id="ARBA00022741"/>
    </source>
</evidence>
<feature type="non-terminal residue" evidence="5">
    <location>
        <position position="553"/>
    </location>
</feature>
<dbReference type="Pfam" id="PF00437">
    <property type="entry name" value="T2SSE"/>
    <property type="match status" value="1"/>
</dbReference>
<evidence type="ECO:0000259" key="4">
    <source>
        <dbReference type="PROSITE" id="PS00662"/>
    </source>
</evidence>
<feature type="domain" description="Bacterial type II secretion system protein E" evidence="4">
    <location>
        <begin position="396"/>
        <end position="410"/>
    </location>
</feature>
<dbReference type="Pfam" id="PF05157">
    <property type="entry name" value="MshEN"/>
    <property type="match status" value="1"/>
</dbReference>
<name>A0A1F7S522_9BACT</name>
<dbReference type="PROSITE" id="PS00662">
    <property type="entry name" value="T2SP_E"/>
    <property type="match status" value="1"/>
</dbReference>
<dbReference type="SUPFAM" id="SSF160246">
    <property type="entry name" value="EspE N-terminal domain-like"/>
    <property type="match status" value="1"/>
</dbReference>
<keyword evidence="3" id="KW-0067">ATP-binding</keyword>
<dbReference type="Gene3D" id="3.30.300.160">
    <property type="entry name" value="Type II secretion system, protein E, N-terminal domain"/>
    <property type="match status" value="1"/>
</dbReference>
<dbReference type="CDD" id="cd01129">
    <property type="entry name" value="PulE-GspE-like"/>
    <property type="match status" value="1"/>
</dbReference>
<dbReference type="InterPro" id="IPR001482">
    <property type="entry name" value="T2SS/T4SS_dom"/>
</dbReference>
<accession>A0A1F7S522</accession>
<sequence>MENILIFREDICELLKSRNLLTQAQIEKIKQVHRTRGGNLVNIIFSLDMITQDQIIQAVASQIGLPFVKVDPLELDSKVVTEILPGRFCQKHKLVVIARDDNALTIAIGDPFNETPIADIQNMTGMQIKPVLTTIRDVDKIINFFYGMTHSLNAAEQTLAAPKVNTSNLEQLHQLEESQDIEPTARPLIKAVNQILYYAFEQRASDIHIEPKRDETVIRFRIDGVLHTIWKIREKVTGSVGKKLHSAILSRIKMMGSLDISEKRKSQDGRIKISHAGREIEIRISTLPITFGEKVVMRIFDPEIIFKNLSTLGYAEHEFQIFKSFIEKPYGIILVTGPTGSGKTTTLYSSLNYLSNSTNNITTIEDPIEMVHENFNQIAVRPKVGMTFANSIRTILRQDPDIIMIGEIRDVETASNAIQAALTGHLVLSTLHTNDAPSAITRLIDMGVESFLISSTVIGVVAQRLVRKICSYCAVDYQPDPVELKRIGIQIENTADIRLKKGKGCVECRDTGFYGRTGIFEIMEITSELRKLIHDKADTIELRECARREGMVN</sequence>
<keyword evidence="2" id="KW-0547">Nucleotide-binding</keyword>
<gene>
    <name evidence="5" type="ORF">A2161_00285</name>
</gene>
<reference evidence="5 6" key="1">
    <citation type="journal article" date="2016" name="Nat. Commun.">
        <title>Thousands of microbial genomes shed light on interconnected biogeochemical processes in an aquifer system.</title>
        <authorList>
            <person name="Anantharaman K."/>
            <person name="Brown C.T."/>
            <person name="Hug L.A."/>
            <person name="Sharon I."/>
            <person name="Castelle C.J."/>
            <person name="Probst A.J."/>
            <person name="Thomas B.C."/>
            <person name="Singh A."/>
            <person name="Wilkins M.J."/>
            <person name="Karaoz U."/>
            <person name="Brodie E.L."/>
            <person name="Williams K.H."/>
            <person name="Hubbard S.S."/>
            <person name="Banfield J.F."/>
        </authorList>
    </citation>
    <scope>NUCLEOTIDE SEQUENCE [LARGE SCALE GENOMIC DNA]</scope>
</reference>
<dbReference type="Gene3D" id="3.40.50.300">
    <property type="entry name" value="P-loop containing nucleotide triphosphate hydrolases"/>
    <property type="match status" value="1"/>
</dbReference>
<comment type="similarity">
    <text evidence="1">Belongs to the GSP E family.</text>
</comment>
<dbReference type="SUPFAM" id="SSF52540">
    <property type="entry name" value="P-loop containing nucleoside triphosphate hydrolases"/>
    <property type="match status" value="1"/>
</dbReference>
<dbReference type="EMBL" id="MGDD01000027">
    <property type="protein sequence ID" value="OGL48886.1"/>
    <property type="molecule type" value="Genomic_DNA"/>
</dbReference>
<dbReference type="InterPro" id="IPR027417">
    <property type="entry name" value="P-loop_NTPase"/>
</dbReference>
<dbReference type="GO" id="GO:0005524">
    <property type="term" value="F:ATP binding"/>
    <property type="evidence" value="ECO:0007669"/>
    <property type="project" value="UniProtKB-KW"/>
</dbReference>
<dbReference type="GO" id="GO:0005886">
    <property type="term" value="C:plasma membrane"/>
    <property type="evidence" value="ECO:0007669"/>
    <property type="project" value="TreeGrafter"/>
</dbReference>
<dbReference type="InterPro" id="IPR007831">
    <property type="entry name" value="T2SS_GspE_N"/>
</dbReference>
<dbReference type="PANTHER" id="PTHR30258:SF13">
    <property type="entry name" value="SECRETION PATHWAY ATPASE-RELATED"/>
    <property type="match status" value="1"/>
</dbReference>
<dbReference type="AlphaFoldDB" id="A0A1F7S522"/>
<proteinExistence type="inferred from homology"/>
<protein>
    <recommendedName>
        <fullName evidence="4">Bacterial type II secretion system protein E domain-containing protein</fullName>
    </recommendedName>
</protein>
<dbReference type="InterPro" id="IPR037257">
    <property type="entry name" value="T2SS_E_N_sf"/>
</dbReference>
<dbReference type="Gene3D" id="3.30.450.90">
    <property type="match status" value="1"/>
</dbReference>
<comment type="caution">
    <text evidence="5">The sequence shown here is derived from an EMBL/GenBank/DDBJ whole genome shotgun (WGS) entry which is preliminary data.</text>
</comment>
<dbReference type="Proteomes" id="UP000179266">
    <property type="component" value="Unassembled WGS sequence"/>
</dbReference>
<evidence type="ECO:0000256" key="3">
    <source>
        <dbReference type="ARBA" id="ARBA00022840"/>
    </source>
</evidence>
<evidence type="ECO:0000256" key="1">
    <source>
        <dbReference type="ARBA" id="ARBA00006611"/>
    </source>
</evidence>
<dbReference type="PANTHER" id="PTHR30258">
    <property type="entry name" value="TYPE II SECRETION SYSTEM PROTEIN GSPE-RELATED"/>
    <property type="match status" value="1"/>
</dbReference>
<dbReference type="FunFam" id="3.40.50.300:FF:000398">
    <property type="entry name" value="Type IV pilus assembly ATPase PilB"/>
    <property type="match status" value="1"/>
</dbReference>
<organism evidence="5 6">
    <name type="scientific">Candidatus Schekmanbacteria bacterium RBG_13_48_7</name>
    <dbReference type="NCBI Taxonomy" id="1817878"/>
    <lineage>
        <taxon>Bacteria</taxon>
        <taxon>Candidatus Schekmaniibacteriota</taxon>
    </lineage>
</organism>
<evidence type="ECO:0000313" key="6">
    <source>
        <dbReference type="Proteomes" id="UP000179266"/>
    </source>
</evidence>